<evidence type="ECO:0000256" key="1">
    <source>
        <dbReference type="SAM" id="SignalP"/>
    </source>
</evidence>
<evidence type="ECO:0008006" key="4">
    <source>
        <dbReference type="Google" id="ProtNLM"/>
    </source>
</evidence>
<dbReference type="InterPro" id="IPR036280">
    <property type="entry name" value="Multihaem_cyt_sf"/>
</dbReference>
<reference evidence="2 3" key="1">
    <citation type="journal article" date="2020" name="Microorganisms">
        <title>Osmotic Adaptation and Compatible Solute Biosynthesis of Phototrophic Bacteria as Revealed from Genome Analyses.</title>
        <authorList>
            <person name="Imhoff J.F."/>
            <person name="Rahn T."/>
            <person name="Kunzel S."/>
            <person name="Keller A."/>
            <person name="Neulinger S.C."/>
        </authorList>
    </citation>
    <scope>NUCLEOTIDE SEQUENCE [LARGE SCALE GENOMIC DNA]</scope>
    <source>
        <strain evidence="2 3">DSM 6210</strain>
    </source>
</reference>
<feature type="chain" id="PRO_5045087240" description="Sulfur reduction protein DsrJ" evidence="1">
    <location>
        <begin position="24"/>
        <end position="169"/>
    </location>
</feature>
<keyword evidence="1" id="KW-0732">Signal</keyword>
<organism evidence="2 3">
    <name type="scientific">Thiohalocapsa halophila</name>
    <dbReference type="NCBI Taxonomy" id="69359"/>
    <lineage>
        <taxon>Bacteria</taxon>
        <taxon>Pseudomonadati</taxon>
        <taxon>Pseudomonadota</taxon>
        <taxon>Gammaproteobacteria</taxon>
        <taxon>Chromatiales</taxon>
        <taxon>Chromatiaceae</taxon>
        <taxon>Thiohalocapsa</taxon>
    </lineage>
</organism>
<sequence length="169" mass="17726">MCRVTSLALVSLALVAGSAIVQATGVGDFVVDSSKAAGLENCVEPTEYMRRNHMEVIRHQRDTTVYGGIRSTKHSLAGCVECHVGYDAQHKPVGIDGDGQFCAACHDYAAVKLNCFDCHATVPQGEAWNQVRATEHESLLPGVEEQADAAAAAAAASGAKAAAQESRAQ</sequence>
<dbReference type="Gene3D" id="3.90.10.10">
    <property type="entry name" value="Cytochrome C3"/>
    <property type="match status" value="1"/>
</dbReference>
<dbReference type="EMBL" id="NRRV01000012">
    <property type="protein sequence ID" value="MBK1630515.1"/>
    <property type="molecule type" value="Genomic_DNA"/>
</dbReference>
<feature type="signal peptide" evidence="1">
    <location>
        <begin position="1"/>
        <end position="23"/>
    </location>
</feature>
<dbReference type="Proteomes" id="UP000748752">
    <property type="component" value="Unassembled WGS sequence"/>
</dbReference>
<evidence type="ECO:0000313" key="3">
    <source>
        <dbReference type="Proteomes" id="UP000748752"/>
    </source>
</evidence>
<name>A0ABS1CF37_9GAMM</name>
<keyword evidence="3" id="KW-1185">Reference proteome</keyword>
<accession>A0ABS1CF37</accession>
<comment type="caution">
    <text evidence="2">The sequence shown here is derived from an EMBL/GenBank/DDBJ whole genome shotgun (WGS) entry which is preliminary data.</text>
</comment>
<dbReference type="SUPFAM" id="SSF48695">
    <property type="entry name" value="Multiheme cytochromes"/>
    <property type="match status" value="1"/>
</dbReference>
<evidence type="ECO:0000313" key="2">
    <source>
        <dbReference type="EMBL" id="MBK1630515.1"/>
    </source>
</evidence>
<proteinExistence type="predicted"/>
<protein>
    <recommendedName>
        <fullName evidence="4">Sulfur reduction protein DsrJ</fullName>
    </recommendedName>
</protein>
<gene>
    <name evidence="2" type="ORF">CKO31_07100</name>
</gene>